<dbReference type="SUPFAM" id="SSF75420">
    <property type="entry name" value="YhbC-like, N-terminal domain"/>
    <property type="match status" value="1"/>
</dbReference>
<organism evidence="5 6">
    <name type="scientific">Candidatus Cryptobacteroides faecavium</name>
    <dbReference type="NCBI Taxonomy" id="2840762"/>
    <lineage>
        <taxon>Bacteria</taxon>
        <taxon>Pseudomonadati</taxon>
        <taxon>Bacteroidota</taxon>
        <taxon>Bacteroidia</taxon>
        <taxon>Bacteroidales</taxon>
        <taxon>Candidatus Cryptobacteroides</taxon>
    </lineage>
</organism>
<dbReference type="GO" id="GO:0006412">
    <property type="term" value="P:translation"/>
    <property type="evidence" value="ECO:0007669"/>
    <property type="project" value="TreeGrafter"/>
</dbReference>
<evidence type="ECO:0000259" key="4">
    <source>
        <dbReference type="Pfam" id="PF02576"/>
    </source>
</evidence>
<keyword evidence="2 3" id="KW-0690">Ribosome biogenesis</keyword>
<proteinExistence type="inferred from homology"/>
<comment type="similarity">
    <text evidence="3">Belongs to the RimP family.</text>
</comment>
<reference evidence="5" key="2">
    <citation type="journal article" date="2021" name="PeerJ">
        <title>Extensive microbial diversity within the chicken gut microbiome revealed by metagenomics and culture.</title>
        <authorList>
            <person name="Gilroy R."/>
            <person name="Ravi A."/>
            <person name="Getino M."/>
            <person name="Pursley I."/>
            <person name="Horton D.L."/>
            <person name="Alikhan N.F."/>
            <person name="Baker D."/>
            <person name="Gharbi K."/>
            <person name="Hall N."/>
            <person name="Watson M."/>
            <person name="Adriaenssens E.M."/>
            <person name="Foster-Nyarko E."/>
            <person name="Jarju S."/>
            <person name="Secka A."/>
            <person name="Antonio M."/>
            <person name="Oren A."/>
            <person name="Chaudhuri R.R."/>
            <person name="La Ragione R."/>
            <person name="Hildebrand F."/>
            <person name="Pallen M.J."/>
        </authorList>
    </citation>
    <scope>NUCLEOTIDE SEQUENCE</scope>
    <source>
        <strain evidence="5">B2-22910</strain>
    </source>
</reference>
<dbReference type="InterPro" id="IPR003728">
    <property type="entry name" value="Ribosome_maturation_RimP"/>
</dbReference>
<name>A0A9D9NER3_9BACT</name>
<dbReference type="PANTHER" id="PTHR33867">
    <property type="entry name" value="RIBOSOME MATURATION FACTOR RIMP"/>
    <property type="match status" value="1"/>
</dbReference>
<dbReference type="Gene3D" id="3.30.300.70">
    <property type="entry name" value="RimP-like superfamily, N-terminal"/>
    <property type="match status" value="1"/>
</dbReference>
<dbReference type="GO" id="GO:0000028">
    <property type="term" value="P:ribosomal small subunit assembly"/>
    <property type="evidence" value="ECO:0007669"/>
    <property type="project" value="TreeGrafter"/>
</dbReference>
<gene>
    <name evidence="3 5" type="primary">rimP</name>
    <name evidence="5" type="ORF">IAB82_01950</name>
</gene>
<dbReference type="Pfam" id="PF02576">
    <property type="entry name" value="RimP_N"/>
    <property type="match status" value="1"/>
</dbReference>
<evidence type="ECO:0000256" key="1">
    <source>
        <dbReference type="ARBA" id="ARBA00022490"/>
    </source>
</evidence>
<dbReference type="GO" id="GO:0005829">
    <property type="term" value="C:cytosol"/>
    <property type="evidence" value="ECO:0007669"/>
    <property type="project" value="TreeGrafter"/>
</dbReference>
<comment type="function">
    <text evidence="3">Required for maturation of 30S ribosomal subunits.</text>
</comment>
<dbReference type="InterPro" id="IPR035956">
    <property type="entry name" value="RimP_N_sf"/>
</dbReference>
<dbReference type="Proteomes" id="UP000823603">
    <property type="component" value="Unassembled WGS sequence"/>
</dbReference>
<dbReference type="NCBIfam" id="NF002531">
    <property type="entry name" value="PRK02001.1"/>
    <property type="match status" value="1"/>
</dbReference>
<comment type="subcellular location">
    <subcellularLocation>
        <location evidence="3">Cytoplasm</location>
    </subcellularLocation>
</comment>
<sequence>MKVSEIHDAMEAAIVARGCFIVGISVSRDNDVELTVESESGSVELEDCVELSRIFEEKFDRSAEDYSLTVTSAGLDQPFRVLKQYEKALGKKVEVAMKGGKKVVAVLSGAGPDAVEIDYTVLEKAEGSKKKIPVEHHDTVPMQDINYVRYFIDFK</sequence>
<dbReference type="HAMAP" id="MF_01077">
    <property type="entry name" value="RimP"/>
    <property type="match status" value="1"/>
</dbReference>
<comment type="caution">
    <text evidence="5">The sequence shown here is derived from an EMBL/GenBank/DDBJ whole genome shotgun (WGS) entry which is preliminary data.</text>
</comment>
<evidence type="ECO:0000313" key="6">
    <source>
        <dbReference type="Proteomes" id="UP000823603"/>
    </source>
</evidence>
<dbReference type="EMBL" id="JADIMB010000028">
    <property type="protein sequence ID" value="MBO8470540.1"/>
    <property type="molecule type" value="Genomic_DNA"/>
</dbReference>
<evidence type="ECO:0000256" key="2">
    <source>
        <dbReference type="ARBA" id="ARBA00022517"/>
    </source>
</evidence>
<dbReference type="InterPro" id="IPR028989">
    <property type="entry name" value="RimP_N"/>
</dbReference>
<feature type="domain" description="Ribosome maturation factor RimP N-terminal" evidence="4">
    <location>
        <begin position="11"/>
        <end position="76"/>
    </location>
</feature>
<dbReference type="PANTHER" id="PTHR33867:SF1">
    <property type="entry name" value="RIBOSOME MATURATION FACTOR RIMP"/>
    <property type="match status" value="1"/>
</dbReference>
<evidence type="ECO:0000313" key="5">
    <source>
        <dbReference type="EMBL" id="MBO8470540.1"/>
    </source>
</evidence>
<dbReference type="AlphaFoldDB" id="A0A9D9NER3"/>
<keyword evidence="1 3" id="KW-0963">Cytoplasm</keyword>
<protein>
    <recommendedName>
        <fullName evidence="3">Ribosome maturation factor RimP</fullName>
    </recommendedName>
</protein>
<evidence type="ECO:0000256" key="3">
    <source>
        <dbReference type="HAMAP-Rule" id="MF_01077"/>
    </source>
</evidence>
<reference evidence="5" key="1">
    <citation type="submission" date="2020-10" db="EMBL/GenBank/DDBJ databases">
        <authorList>
            <person name="Gilroy R."/>
        </authorList>
    </citation>
    <scope>NUCLEOTIDE SEQUENCE</scope>
    <source>
        <strain evidence="5">B2-22910</strain>
    </source>
</reference>
<accession>A0A9D9NER3</accession>